<keyword evidence="2" id="KW-0285">Flavoprotein</keyword>
<accession>A0A7C9JCL6</accession>
<dbReference type="EMBL" id="QWKH01000005">
    <property type="protein sequence ID" value="NBI33740.1"/>
    <property type="molecule type" value="Genomic_DNA"/>
</dbReference>
<protein>
    <submittedName>
        <fullName evidence="8">FAD-binding protein</fullName>
    </submittedName>
</protein>
<dbReference type="InterPro" id="IPR027477">
    <property type="entry name" value="Succ_DH/fumarate_Rdtase_cat_sf"/>
</dbReference>
<dbReference type="NCBIfam" id="TIGR01409">
    <property type="entry name" value="TAT_signal_seq"/>
    <property type="match status" value="1"/>
</dbReference>
<dbReference type="Pfam" id="PF00890">
    <property type="entry name" value="FAD_binding_2"/>
    <property type="match status" value="1"/>
</dbReference>
<name>A0A7C9JCL6_9BACT</name>
<dbReference type="AlphaFoldDB" id="A0A7C9JCL6"/>
<feature type="region of interest" description="Disordered" evidence="5">
    <location>
        <begin position="29"/>
        <end position="74"/>
    </location>
</feature>
<evidence type="ECO:0000256" key="2">
    <source>
        <dbReference type="ARBA" id="ARBA00022630"/>
    </source>
</evidence>
<dbReference type="PROSITE" id="PS51318">
    <property type="entry name" value="TAT"/>
    <property type="match status" value="1"/>
</dbReference>
<keyword evidence="6" id="KW-0732">Signal</keyword>
<keyword evidence="4" id="KW-0560">Oxidoreductase</keyword>
<dbReference type="InterPro" id="IPR036188">
    <property type="entry name" value="FAD/NAD-bd_sf"/>
</dbReference>
<feature type="compositionally biased region" description="Low complexity" evidence="5">
    <location>
        <begin position="51"/>
        <end position="62"/>
    </location>
</feature>
<comment type="caution">
    <text evidence="8">The sequence shown here is derived from an EMBL/GenBank/DDBJ whole genome shotgun (WGS) entry which is preliminary data.</text>
</comment>
<feature type="signal peptide" evidence="6">
    <location>
        <begin position="1"/>
        <end position="26"/>
    </location>
</feature>
<organism evidence="8">
    <name type="scientific">Muribaculaceae bacterium Z82</name>
    <dbReference type="NCBI Taxonomy" id="2304548"/>
    <lineage>
        <taxon>Bacteria</taxon>
        <taxon>Pseudomonadati</taxon>
        <taxon>Bacteroidota</taxon>
        <taxon>Bacteroidia</taxon>
        <taxon>Bacteroidales</taxon>
        <taxon>Muribaculaceae</taxon>
    </lineage>
</organism>
<reference evidence="8" key="1">
    <citation type="submission" date="2018-08" db="EMBL/GenBank/DDBJ databases">
        <title>Murine metabolic-syndrome-specific gut microbial biobank.</title>
        <authorList>
            <person name="Liu C."/>
        </authorList>
    </citation>
    <scope>NUCLEOTIDE SEQUENCE [LARGE SCALE GENOMIC DNA]</scope>
    <source>
        <strain evidence="8">Z82</strain>
    </source>
</reference>
<evidence type="ECO:0000313" key="8">
    <source>
        <dbReference type="EMBL" id="NBI33740.1"/>
    </source>
</evidence>
<evidence type="ECO:0000256" key="5">
    <source>
        <dbReference type="SAM" id="MobiDB-lite"/>
    </source>
</evidence>
<dbReference type="Gene3D" id="3.90.700.10">
    <property type="entry name" value="Succinate dehydrogenase/fumarate reductase flavoprotein, catalytic domain"/>
    <property type="match status" value="1"/>
</dbReference>
<dbReference type="PANTHER" id="PTHR43400:SF7">
    <property type="entry name" value="FAD-DEPENDENT OXIDOREDUCTASE 2 FAD BINDING DOMAIN-CONTAINING PROTEIN"/>
    <property type="match status" value="1"/>
</dbReference>
<dbReference type="InterPro" id="IPR006311">
    <property type="entry name" value="TAT_signal"/>
</dbReference>
<dbReference type="PANTHER" id="PTHR43400">
    <property type="entry name" value="FUMARATE REDUCTASE"/>
    <property type="match status" value="1"/>
</dbReference>
<comment type="cofactor">
    <cofactor evidence="1">
        <name>FAD</name>
        <dbReference type="ChEBI" id="CHEBI:57692"/>
    </cofactor>
</comment>
<sequence length="585" mass="63096">MQAQGSLSRRAFLGAMALGGAAAAMGAAGCSPKSEAPASPTSSQDKPDVNAAAEPTAAPAATSNDWLGTEPATPDTFAEEMDVDVVVVGLGWAGVCATRAACEEGASVVVFEKGENFGLTSKNAHAFGSKLWLEHYPESEKYWDRTAIINAVMKGCLNRNSDAIMSKWLNTNGEAFDWFFGAALENPEVVFTSSAEGNKLPKDATGIKETSWPYPANYNPLEEYWPCFPGTACVAPNATPFFEANIAKAEQAAGDKLRIMRFTPAIKLLHDNGHVTGVIAQDADGNFYKATARKGVVLATGDFFSNLAMVNAFLSRRFDEDGIKNIYSVMDAQGNQCNVGDGHRMGAWAGAMMQLDGCNMTHAIGGGTYTVGTLPALVLNKRGQRFMNEDIQGQQFTERLYEQKDKTVFQLYDASFFDHMDDMPYGHGKHPEVKFETVQKEAEEGKLLTSDTIEGLVDQMDIDKDAALASIKRYNELCTKGDDEDYGKVSKRMIGLTTPPFFCDTYIGDGSMKGVGNLVTMSGLESDEECHVYNENLDVIPGLYAAGNVQGNRFSVVYPEVLQGHSIAMAMTFGYIAGKNAAAGK</sequence>
<evidence type="ECO:0000256" key="3">
    <source>
        <dbReference type="ARBA" id="ARBA00022827"/>
    </source>
</evidence>
<dbReference type="InterPro" id="IPR019546">
    <property type="entry name" value="TAT_signal_bac_arc"/>
</dbReference>
<dbReference type="Gene3D" id="3.50.50.60">
    <property type="entry name" value="FAD/NAD(P)-binding domain"/>
    <property type="match status" value="1"/>
</dbReference>
<dbReference type="GO" id="GO:0016491">
    <property type="term" value="F:oxidoreductase activity"/>
    <property type="evidence" value="ECO:0007669"/>
    <property type="project" value="UniProtKB-KW"/>
</dbReference>
<feature type="domain" description="FAD-dependent oxidoreductase 2 FAD-binding" evidence="7">
    <location>
        <begin position="84"/>
        <end position="558"/>
    </location>
</feature>
<evidence type="ECO:0000259" key="7">
    <source>
        <dbReference type="Pfam" id="PF00890"/>
    </source>
</evidence>
<feature type="chain" id="PRO_5028850092" evidence="6">
    <location>
        <begin position="27"/>
        <end position="585"/>
    </location>
</feature>
<evidence type="ECO:0000256" key="1">
    <source>
        <dbReference type="ARBA" id="ARBA00001974"/>
    </source>
</evidence>
<dbReference type="InterPro" id="IPR003953">
    <property type="entry name" value="FAD-dep_OxRdtase_2_FAD-bd"/>
</dbReference>
<gene>
    <name evidence="8" type="ORF">D1639_01545</name>
</gene>
<evidence type="ECO:0000256" key="4">
    <source>
        <dbReference type="ARBA" id="ARBA00023002"/>
    </source>
</evidence>
<dbReference type="SUPFAM" id="SSF51905">
    <property type="entry name" value="FAD/NAD(P)-binding domain"/>
    <property type="match status" value="1"/>
</dbReference>
<dbReference type="SUPFAM" id="SSF56425">
    <property type="entry name" value="Succinate dehydrogenase/fumarate reductase flavoprotein, catalytic domain"/>
    <property type="match status" value="1"/>
</dbReference>
<evidence type="ECO:0000256" key="6">
    <source>
        <dbReference type="SAM" id="SignalP"/>
    </source>
</evidence>
<dbReference type="InterPro" id="IPR050315">
    <property type="entry name" value="FAD-oxidoreductase_2"/>
</dbReference>
<keyword evidence="3" id="KW-0274">FAD</keyword>
<proteinExistence type="predicted"/>